<dbReference type="EMBL" id="GBXM01081275">
    <property type="protein sequence ID" value="JAH27302.1"/>
    <property type="molecule type" value="Transcribed_RNA"/>
</dbReference>
<reference evidence="1" key="2">
    <citation type="journal article" date="2015" name="Fish Shellfish Immunol.">
        <title>Early steps in the European eel (Anguilla anguilla)-Vibrio vulnificus interaction in the gills: Role of the RtxA13 toxin.</title>
        <authorList>
            <person name="Callol A."/>
            <person name="Pajuelo D."/>
            <person name="Ebbesson L."/>
            <person name="Teles M."/>
            <person name="MacKenzie S."/>
            <person name="Amaro C."/>
        </authorList>
    </citation>
    <scope>NUCLEOTIDE SEQUENCE</scope>
</reference>
<evidence type="ECO:0000313" key="1">
    <source>
        <dbReference type="EMBL" id="JAH27302.1"/>
    </source>
</evidence>
<accession>A0A0E9REU3</accession>
<organism evidence="1">
    <name type="scientific">Anguilla anguilla</name>
    <name type="common">European freshwater eel</name>
    <name type="synonym">Muraena anguilla</name>
    <dbReference type="NCBI Taxonomy" id="7936"/>
    <lineage>
        <taxon>Eukaryota</taxon>
        <taxon>Metazoa</taxon>
        <taxon>Chordata</taxon>
        <taxon>Craniata</taxon>
        <taxon>Vertebrata</taxon>
        <taxon>Euteleostomi</taxon>
        <taxon>Actinopterygii</taxon>
        <taxon>Neopterygii</taxon>
        <taxon>Teleostei</taxon>
        <taxon>Anguilliformes</taxon>
        <taxon>Anguillidae</taxon>
        <taxon>Anguilla</taxon>
    </lineage>
</organism>
<protein>
    <submittedName>
        <fullName evidence="1">Uncharacterized protein</fullName>
    </submittedName>
</protein>
<reference evidence="1" key="1">
    <citation type="submission" date="2014-11" db="EMBL/GenBank/DDBJ databases">
        <authorList>
            <person name="Amaro Gonzalez C."/>
        </authorList>
    </citation>
    <scope>NUCLEOTIDE SEQUENCE</scope>
</reference>
<name>A0A0E9REU3_ANGAN</name>
<proteinExistence type="predicted"/>
<dbReference type="AlphaFoldDB" id="A0A0E9REU3"/>
<sequence>MFSLCLRGFRSGTPGSVQRHPSGSKLPIGMRYECPAIYWQPAKGVFLPLT</sequence>